<gene>
    <name evidence="2" type="ORF">EK21DRAFT_99292</name>
</gene>
<sequence>MPPTLHPHLKRGLDLDDYRTDLEDLIEDMPREAATPEEQAAKRQRVEKIAAQYLRGKQPVILSAGLRGPFNNGWKNPWAKAKKEPQSMEENDQPMKDHNTDVGAKQAPKAIGVAKTKRRTRRAGRKTVEAVPVASPETSRAVDDDKEDMNDTYTLELFEVPPATASSQSEHNTSGPTEFFMPNSSIGFVYQKVAGTKWTVGNAPRSKPRAMNFNSSPALKKNKTSNSIPLNGSNENEADKDEMRLAEADVSSQSKTVAAGRQAIEQEREEQSAGSRRASRQSMMSTQAAMLLAQLEFQESTFPTSPSVSFRPWSQPQDETPRAVMAELSPAMTPLSVFKPELDQPDAFNSVLRDPPISTQDLFAAASPFAFSTVKKKPIAPQRSKLRVAMIPFDEVGEGVDDAVARSLSSSPGRIPLKDKNIARSPWSFTVDKCIRASQESLGRKERRIDDDVESPQLDLHGSMDDYGPSGSLHFADRLIRNLNGT</sequence>
<dbReference type="OrthoDB" id="5419922at2759"/>
<feature type="region of interest" description="Disordered" evidence="1">
    <location>
        <begin position="200"/>
        <end position="285"/>
    </location>
</feature>
<evidence type="ECO:0000313" key="2">
    <source>
        <dbReference type="EMBL" id="KAF2031968.1"/>
    </source>
</evidence>
<feature type="compositionally biased region" description="Low complexity" evidence="1">
    <location>
        <begin position="272"/>
        <end position="282"/>
    </location>
</feature>
<name>A0A9P4LNE6_9PLEO</name>
<feature type="compositionally biased region" description="Basic residues" evidence="1">
    <location>
        <begin position="115"/>
        <end position="125"/>
    </location>
</feature>
<comment type="caution">
    <text evidence="2">The sequence shown here is derived from an EMBL/GenBank/DDBJ whole genome shotgun (WGS) entry which is preliminary data.</text>
</comment>
<proteinExistence type="predicted"/>
<dbReference type="AlphaFoldDB" id="A0A9P4LNE6"/>
<keyword evidence="3" id="KW-1185">Reference proteome</keyword>
<organism evidence="2 3">
    <name type="scientific">Setomelanomma holmii</name>
    <dbReference type="NCBI Taxonomy" id="210430"/>
    <lineage>
        <taxon>Eukaryota</taxon>
        <taxon>Fungi</taxon>
        <taxon>Dikarya</taxon>
        <taxon>Ascomycota</taxon>
        <taxon>Pezizomycotina</taxon>
        <taxon>Dothideomycetes</taxon>
        <taxon>Pleosporomycetidae</taxon>
        <taxon>Pleosporales</taxon>
        <taxon>Pleosporineae</taxon>
        <taxon>Phaeosphaeriaceae</taxon>
        <taxon>Setomelanomma</taxon>
    </lineage>
</organism>
<protein>
    <submittedName>
        <fullName evidence="2">Uncharacterized protein</fullName>
    </submittedName>
</protein>
<accession>A0A9P4LNE6</accession>
<reference evidence="2" key="1">
    <citation type="journal article" date="2020" name="Stud. Mycol.">
        <title>101 Dothideomycetes genomes: a test case for predicting lifestyles and emergence of pathogens.</title>
        <authorList>
            <person name="Haridas S."/>
            <person name="Albert R."/>
            <person name="Binder M."/>
            <person name="Bloem J."/>
            <person name="Labutti K."/>
            <person name="Salamov A."/>
            <person name="Andreopoulos B."/>
            <person name="Baker S."/>
            <person name="Barry K."/>
            <person name="Bills G."/>
            <person name="Bluhm B."/>
            <person name="Cannon C."/>
            <person name="Castanera R."/>
            <person name="Culley D."/>
            <person name="Daum C."/>
            <person name="Ezra D."/>
            <person name="Gonzalez J."/>
            <person name="Henrissat B."/>
            <person name="Kuo A."/>
            <person name="Liang C."/>
            <person name="Lipzen A."/>
            <person name="Lutzoni F."/>
            <person name="Magnuson J."/>
            <person name="Mondo S."/>
            <person name="Nolan M."/>
            <person name="Ohm R."/>
            <person name="Pangilinan J."/>
            <person name="Park H.-J."/>
            <person name="Ramirez L."/>
            <person name="Alfaro M."/>
            <person name="Sun H."/>
            <person name="Tritt A."/>
            <person name="Yoshinaga Y."/>
            <person name="Zwiers L.-H."/>
            <person name="Turgeon B."/>
            <person name="Goodwin S."/>
            <person name="Spatafora J."/>
            <person name="Crous P."/>
            <person name="Grigoriev I."/>
        </authorList>
    </citation>
    <scope>NUCLEOTIDE SEQUENCE</scope>
    <source>
        <strain evidence="2">CBS 110217</strain>
    </source>
</reference>
<dbReference type="EMBL" id="ML978176">
    <property type="protein sequence ID" value="KAF2031968.1"/>
    <property type="molecule type" value="Genomic_DNA"/>
</dbReference>
<feature type="compositionally biased region" description="Polar residues" evidence="1">
    <location>
        <begin position="224"/>
        <end position="235"/>
    </location>
</feature>
<feature type="region of interest" description="Disordered" evidence="1">
    <location>
        <begin position="81"/>
        <end position="145"/>
    </location>
</feature>
<evidence type="ECO:0000313" key="3">
    <source>
        <dbReference type="Proteomes" id="UP000799777"/>
    </source>
</evidence>
<dbReference type="Proteomes" id="UP000799777">
    <property type="component" value="Unassembled WGS sequence"/>
</dbReference>
<feature type="region of interest" description="Disordered" evidence="1">
    <location>
        <begin position="440"/>
        <end position="466"/>
    </location>
</feature>
<evidence type="ECO:0000256" key="1">
    <source>
        <dbReference type="SAM" id="MobiDB-lite"/>
    </source>
</evidence>